<evidence type="ECO:0000313" key="2">
    <source>
        <dbReference type="Proteomes" id="UP001367316"/>
    </source>
</evidence>
<keyword evidence="2" id="KW-1185">Reference proteome</keyword>
<protein>
    <submittedName>
        <fullName evidence="1">Uncharacterized protein</fullName>
    </submittedName>
</protein>
<dbReference type="Proteomes" id="UP001367316">
    <property type="component" value="Unassembled WGS sequence"/>
</dbReference>
<gene>
    <name evidence="1" type="ORF">JOL62DRAFT_138023</name>
</gene>
<proteinExistence type="predicted"/>
<organism evidence="1 2">
    <name type="scientific">Phyllosticta paracitricarpa</name>
    <dbReference type="NCBI Taxonomy" id="2016321"/>
    <lineage>
        <taxon>Eukaryota</taxon>
        <taxon>Fungi</taxon>
        <taxon>Dikarya</taxon>
        <taxon>Ascomycota</taxon>
        <taxon>Pezizomycotina</taxon>
        <taxon>Dothideomycetes</taxon>
        <taxon>Dothideomycetes incertae sedis</taxon>
        <taxon>Botryosphaeriales</taxon>
        <taxon>Phyllostictaceae</taxon>
        <taxon>Phyllosticta</taxon>
    </lineage>
</organism>
<accession>A0ABR1NJM7</accession>
<dbReference type="EMBL" id="JBBPBF010000002">
    <property type="protein sequence ID" value="KAK7615044.1"/>
    <property type="molecule type" value="Genomic_DNA"/>
</dbReference>
<sequence length="168" mass="19293">MLNIDPPLLFPGRIIFSLATRPGHLRSHSCLTEAQRLRSFRHPLYCQYSTSAGTRSFFHMSHSPLFNLRVLKFPTYIFLFFFLVPLSGGSASSMRSKHASKCLGSVDLSLVVRCARKLEHPPWAHFVPRLRCLAVCKYTRRWLLWPHPPWSSLDALWPDRGKASRAVC</sequence>
<name>A0ABR1NJM7_9PEZI</name>
<reference evidence="1 2" key="1">
    <citation type="submission" date="2024-04" db="EMBL/GenBank/DDBJ databases">
        <title>Phyllosticta paracitricarpa is synonymous to the EU quarantine fungus P. citricarpa based on phylogenomic analyses.</title>
        <authorList>
            <consortium name="Lawrence Berkeley National Laboratory"/>
            <person name="Van ingen-buijs V.A."/>
            <person name="Van westerhoven A.C."/>
            <person name="Haridas S."/>
            <person name="Skiadas P."/>
            <person name="Martin F."/>
            <person name="Groenewald J.Z."/>
            <person name="Crous P.W."/>
            <person name="Seidl M.F."/>
        </authorList>
    </citation>
    <scope>NUCLEOTIDE SEQUENCE [LARGE SCALE GENOMIC DNA]</scope>
    <source>
        <strain evidence="1 2">CBS 141358</strain>
    </source>
</reference>
<evidence type="ECO:0000313" key="1">
    <source>
        <dbReference type="EMBL" id="KAK7615044.1"/>
    </source>
</evidence>
<comment type="caution">
    <text evidence="1">The sequence shown here is derived from an EMBL/GenBank/DDBJ whole genome shotgun (WGS) entry which is preliminary data.</text>
</comment>